<dbReference type="EMBL" id="JANTQA010000070">
    <property type="protein sequence ID" value="KAJ3426286.1"/>
    <property type="molecule type" value="Genomic_DNA"/>
</dbReference>
<dbReference type="InterPro" id="IPR000210">
    <property type="entry name" value="BTB/POZ_dom"/>
</dbReference>
<proteinExistence type="predicted"/>
<accession>A0AAV7Y8Z4</accession>
<dbReference type="Proteomes" id="UP001146793">
    <property type="component" value="Unassembled WGS sequence"/>
</dbReference>
<gene>
    <name evidence="2" type="ORF">M0812_28739</name>
</gene>
<sequence length="499" mass="57306">MSQKIDEALSKYINNKDLADVKFVVGSTEKVFYAHKIVISMVSTFFKNIFYSKDWENKEVMGVTELTLPNIDAESFKVFLEFAYQRHIEVKEDQIFKLLNVAEKFKIEELKKYCIEMYDKTLSKNNCISYYEFGKKNGIEDWTEKAMHFIEKNSNLIFENENCFQKLSLDTIKTVLGLEKILAREIHIFKALVRWAEYQKETKHKDDDKVTLQIILKDFLEFIRLDLMSFDDLQEIQKTGLYSSEKVLEYTIQLSNDKKLNLRPLTRGGIQLRDIRVLLLGSCRRGVARLEHLKESIMFGGIQSVTIVDIGNTCPVFELMNEYDAIVLRGRNGSEINNSSVLGDRLARYVEGGKSLIVIAINTLINNEGYRIKGRIVDEGFIPLAVGDRVQEDQRELGEVHLPDHPIMHGVETFKAKDYTHVIGTRELNGGTLIASWNNGFPLITEKRKEEQYGTVVCLNFHPISTKITNDCGKAWLQETDGAKIISNAANYVSIESFK</sequence>
<dbReference type="InterPro" id="IPR029062">
    <property type="entry name" value="Class_I_gatase-like"/>
</dbReference>
<comment type="caution">
    <text evidence="2">The sequence shown here is derived from an EMBL/GenBank/DDBJ whole genome shotgun (WGS) entry which is preliminary data.</text>
</comment>
<evidence type="ECO:0000259" key="1">
    <source>
        <dbReference type="PROSITE" id="PS50097"/>
    </source>
</evidence>
<dbReference type="PANTHER" id="PTHR45774:SF3">
    <property type="entry name" value="BTB (POZ) DOMAIN-CONTAINING 2B-RELATED"/>
    <property type="match status" value="1"/>
</dbReference>
<dbReference type="AlphaFoldDB" id="A0AAV7Y8Z4"/>
<name>A0AAV7Y8Z4_9EUKA</name>
<dbReference type="SMART" id="SM00875">
    <property type="entry name" value="BACK"/>
    <property type="match status" value="1"/>
</dbReference>
<dbReference type="CDD" id="cd18186">
    <property type="entry name" value="BTB_POZ_ZBTB_KLHL-like"/>
    <property type="match status" value="1"/>
</dbReference>
<dbReference type="PROSITE" id="PS50097">
    <property type="entry name" value="BTB"/>
    <property type="match status" value="1"/>
</dbReference>
<dbReference type="SUPFAM" id="SSF54695">
    <property type="entry name" value="POZ domain"/>
    <property type="match status" value="1"/>
</dbReference>
<dbReference type="Pfam" id="PF07707">
    <property type="entry name" value="BACK"/>
    <property type="match status" value="1"/>
</dbReference>
<dbReference type="InterPro" id="IPR011333">
    <property type="entry name" value="SKP1/BTB/POZ_sf"/>
</dbReference>
<evidence type="ECO:0000313" key="3">
    <source>
        <dbReference type="Proteomes" id="UP001146793"/>
    </source>
</evidence>
<reference evidence="2" key="1">
    <citation type="submission" date="2022-08" db="EMBL/GenBank/DDBJ databases">
        <title>Novel sulphate-reducing endosymbionts in the free-living metamonad Anaeramoeba.</title>
        <authorList>
            <person name="Jerlstrom-Hultqvist J."/>
            <person name="Cepicka I."/>
            <person name="Gallot-Lavallee L."/>
            <person name="Salas-Leiva D."/>
            <person name="Curtis B.A."/>
            <person name="Zahonova K."/>
            <person name="Pipaliya S."/>
            <person name="Dacks J."/>
            <person name="Roger A.J."/>
        </authorList>
    </citation>
    <scope>NUCLEOTIDE SEQUENCE</scope>
    <source>
        <strain evidence="2">Busselton2</strain>
    </source>
</reference>
<organism evidence="2 3">
    <name type="scientific">Anaeramoeba flamelloides</name>
    <dbReference type="NCBI Taxonomy" id="1746091"/>
    <lineage>
        <taxon>Eukaryota</taxon>
        <taxon>Metamonada</taxon>
        <taxon>Anaeramoebidae</taxon>
        <taxon>Anaeramoeba</taxon>
    </lineage>
</organism>
<dbReference type="Gene3D" id="3.30.710.10">
    <property type="entry name" value="Potassium Channel Kv1.1, Chain A"/>
    <property type="match status" value="1"/>
</dbReference>
<dbReference type="SMART" id="SM00225">
    <property type="entry name" value="BTB"/>
    <property type="match status" value="1"/>
</dbReference>
<feature type="domain" description="BTB" evidence="1">
    <location>
        <begin position="19"/>
        <end position="92"/>
    </location>
</feature>
<dbReference type="SUPFAM" id="SSF52317">
    <property type="entry name" value="Class I glutamine amidotransferase-like"/>
    <property type="match status" value="1"/>
</dbReference>
<protein>
    <submittedName>
        <fullName evidence="2">Btb/poz domain-containing</fullName>
    </submittedName>
</protein>
<dbReference type="Gene3D" id="1.25.40.420">
    <property type="match status" value="1"/>
</dbReference>
<dbReference type="InterPro" id="IPR011705">
    <property type="entry name" value="BACK"/>
</dbReference>
<dbReference type="PANTHER" id="PTHR45774">
    <property type="entry name" value="BTB/POZ DOMAIN-CONTAINING"/>
    <property type="match status" value="1"/>
</dbReference>
<evidence type="ECO:0000313" key="2">
    <source>
        <dbReference type="EMBL" id="KAJ3426286.1"/>
    </source>
</evidence>
<dbReference type="Pfam" id="PF00651">
    <property type="entry name" value="BTB"/>
    <property type="match status" value="1"/>
</dbReference>